<dbReference type="EMBL" id="AP025523">
    <property type="protein sequence ID" value="BDE07979.1"/>
    <property type="molecule type" value="Genomic_DNA"/>
</dbReference>
<evidence type="ECO:0000313" key="2">
    <source>
        <dbReference type="Proteomes" id="UP001317532"/>
    </source>
</evidence>
<evidence type="ECO:0000313" key="1">
    <source>
        <dbReference type="EMBL" id="BDE07979.1"/>
    </source>
</evidence>
<keyword evidence="2" id="KW-1185">Reference proteome</keyword>
<dbReference type="Proteomes" id="UP001317532">
    <property type="component" value="Chromosome"/>
</dbReference>
<organism evidence="1 2">
    <name type="scientific">Vulcanimicrobium alpinum</name>
    <dbReference type="NCBI Taxonomy" id="3016050"/>
    <lineage>
        <taxon>Bacteria</taxon>
        <taxon>Bacillati</taxon>
        <taxon>Vulcanimicrobiota</taxon>
        <taxon>Vulcanimicrobiia</taxon>
        <taxon>Vulcanimicrobiales</taxon>
        <taxon>Vulcanimicrobiaceae</taxon>
        <taxon>Vulcanimicrobium</taxon>
    </lineage>
</organism>
<sequence length="55" mass="5961">MNTYTQPCEYAECNCTVTGGVEGAAYCSDVCEQRDSTDEQMEVSCECGHPPCDAE</sequence>
<gene>
    <name evidence="1" type="ORF">WPS_32550</name>
</gene>
<proteinExistence type="predicted"/>
<protein>
    <recommendedName>
        <fullName evidence="3">Metallothionein</fullName>
    </recommendedName>
</protein>
<reference evidence="1 2" key="1">
    <citation type="journal article" date="2022" name="ISME Commun">
        <title>Vulcanimicrobium alpinus gen. nov. sp. nov., the first cultivated representative of the candidate phylum 'Eremiobacterota', is a metabolically versatile aerobic anoxygenic phototroph.</title>
        <authorList>
            <person name="Yabe S."/>
            <person name="Muto K."/>
            <person name="Abe K."/>
            <person name="Yokota A."/>
            <person name="Staudigel H."/>
            <person name="Tebo B.M."/>
        </authorList>
    </citation>
    <scope>NUCLEOTIDE SEQUENCE [LARGE SCALE GENOMIC DNA]</scope>
    <source>
        <strain evidence="1 2">WC8-2</strain>
    </source>
</reference>
<dbReference type="AlphaFoldDB" id="A0AAN2CB30"/>
<name>A0AAN2CB30_UNVUL</name>
<evidence type="ECO:0008006" key="3">
    <source>
        <dbReference type="Google" id="ProtNLM"/>
    </source>
</evidence>
<dbReference type="RefSeq" id="WP_317995534.1">
    <property type="nucleotide sequence ID" value="NZ_AP025523.1"/>
</dbReference>
<dbReference type="KEGG" id="vab:WPS_32550"/>
<accession>A0AAN2CB30</accession>